<reference evidence="6 7" key="1">
    <citation type="submission" date="2019-05" db="EMBL/GenBank/DDBJ databases">
        <title>Emergence of the Ug99 lineage of the wheat stem rust pathogen through somatic hybridization.</title>
        <authorList>
            <person name="Li F."/>
            <person name="Upadhyaya N.M."/>
            <person name="Sperschneider J."/>
            <person name="Matny O."/>
            <person name="Nguyen-Phuc H."/>
            <person name="Mago R."/>
            <person name="Raley C."/>
            <person name="Miller M.E."/>
            <person name="Silverstein K.A.T."/>
            <person name="Henningsen E."/>
            <person name="Hirsch C.D."/>
            <person name="Visser B."/>
            <person name="Pretorius Z.A."/>
            <person name="Steffenson B.J."/>
            <person name="Schwessinger B."/>
            <person name="Dodds P.N."/>
            <person name="Figueroa M."/>
        </authorList>
    </citation>
    <scope>NUCLEOTIDE SEQUENCE [LARGE SCALE GENOMIC DNA]</scope>
    <source>
        <strain evidence="6 7">Ug99</strain>
    </source>
</reference>
<dbReference type="EMBL" id="VDEP01000310">
    <property type="protein sequence ID" value="KAA1106718.1"/>
    <property type="molecule type" value="Genomic_DNA"/>
</dbReference>
<evidence type="ECO:0000256" key="1">
    <source>
        <dbReference type="ARBA" id="ARBA00022723"/>
    </source>
</evidence>
<evidence type="ECO:0000259" key="5">
    <source>
        <dbReference type="PROSITE" id="PS51401"/>
    </source>
</evidence>
<evidence type="ECO:0000259" key="4">
    <source>
        <dbReference type="PROSITE" id="PS51203"/>
    </source>
</evidence>
<feature type="domain" description="CS" evidence="4">
    <location>
        <begin position="232"/>
        <end position="321"/>
    </location>
</feature>
<evidence type="ECO:0008006" key="8">
    <source>
        <dbReference type="Google" id="ProtNLM"/>
    </source>
</evidence>
<gene>
    <name evidence="6" type="ORF">PGTUg99_013770</name>
</gene>
<dbReference type="InterPro" id="IPR039790">
    <property type="entry name" value="CHRD1"/>
</dbReference>
<dbReference type="InterPro" id="IPR008978">
    <property type="entry name" value="HSP20-like_chaperone"/>
</dbReference>
<dbReference type="Gene3D" id="2.60.40.790">
    <property type="match status" value="1"/>
</dbReference>
<proteinExistence type="predicted"/>
<sequence>MATCTRLGCGKKFDPDHNLKSECVFHPGQPVFHEGLKSWSCCKEMNKPVMEFDQFMKIEGCATGVHSLEKPVVQTTPAAQVELKESSVDANGTMTFTTVDQTMPALMPTHQTTQDVFQPIKPEQAIESQPVIPKPELEDDPESIVTEGSKCKRLACGITWHGLGNCKRGELDKEECTYHPGTPVFHEGSKGYSCCKRRVLDFDDFLRLRGCKKSSHLFTEVSGSTMNDQEESVESRFDFYQTPTSVIVSIFAKKVDQEKSLIKFNTSTVDVDLKLPSNKRFRRTFNLFGLIDPDQSTYKILSTKCEMVLIKSDGRSWSNLEKGDAFVGTVTFGVGGRTGTVGAKQIVT</sequence>
<dbReference type="Proteomes" id="UP000325313">
    <property type="component" value="Unassembled WGS sequence"/>
</dbReference>
<keyword evidence="1" id="KW-0479">Metal-binding</keyword>
<dbReference type="PANTHER" id="PTHR46983:SF3">
    <property type="entry name" value="CHPADIPLOID STATE MAINTENANCE PROTEIN CHPA"/>
    <property type="match status" value="1"/>
</dbReference>
<evidence type="ECO:0000313" key="7">
    <source>
        <dbReference type="Proteomes" id="UP000325313"/>
    </source>
</evidence>
<accession>A0A5B0Q0N8</accession>
<evidence type="ECO:0000256" key="2">
    <source>
        <dbReference type="ARBA" id="ARBA00022737"/>
    </source>
</evidence>
<comment type="caution">
    <text evidence="6">The sequence shown here is derived from an EMBL/GenBank/DDBJ whole genome shotgun (WGS) entry which is preliminary data.</text>
</comment>
<dbReference type="Pfam" id="PF04968">
    <property type="entry name" value="CHORD"/>
    <property type="match status" value="2"/>
</dbReference>
<protein>
    <recommendedName>
        <fullName evidence="8">Integrin beta-1-binding protein 2</fullName>
    </recommendedName>
</protein>
<dbReference type="AlphaFoldDB" id="A0A5B0Q0N8"/>
<dbReference type="InterPro" id="IPR007051">
    <property type="entry name" value="CHORD_dom"/>
</dbReference>
<dbReference type="Gene3D" id="4.10.1130.20">
    <property type="match status" value="2"/>
</dbReference>
<name>A0A5B0Q0N8_PUCGR</name>
<evidence type="ECO:0000256" key="3">
    <source>
        <dbReference type="ARBA" id="ARBA00022833"/>
    </source>
</evidence>
<evidence type="ECO:0000313" key="6">
    <source>
        <dbReference type="EMBL" id="KAA1106718.1"/>
    </source>
</evidence>
<feature type="domain" description="CHORD" evidence="5">
    <location>
        <begin position="4"/>
        <end position="66"/>
    </location>
</feature>
<dbReference type="InterPro" id="IPR007052">
    <property type="entry name" value="CS_dom"/>
</dbReference>
<organism evidence="6 7">
    <name type="scientific">Puccinia graminis f. sp. tritici</name>
    <dbReference type="NCBI Taxonomy" id="56615"/>
    <lineage>
        <taxon>Eukaryota</taxon>
        <taxon>Fungi</taxon>
        <taxon>Dikarya</taxon>
        <taxon>Basidiomycota</taxon>
        <taxon>Pucciniomycotina</taxon>
        <taxon>Pucciniomycetes</taxon>
        <taxon>Pucciniales</taxon>
        <taxon>Pucciniaceae</taxon>
        <taxon>Puccinia</taxon>
    </lineage>
</organism>
<dbReference type="CDD" id="cd06466">
    <property type="entry name" value="p23_CS_SGT1_like"/>
    <property type="match status" value="1"/>
</dbReference>
<dbReference type="PANTHER" id="PTHR46983">
    <property type="entry name" value="CYSTEINE AND HISTIDINE-RICH DOMAIN-CONTAINING PROTEIN 1"/>
    <property type="match status" value="1"/>
</dbReference>
<dbReference type="SUPFAM" id="SSF49764">
    <property type="entry name" value="HSP20-like chaperones"/>
    <property type="match status" value="1"/>
</dbReference>
<dbReference type="PROSITE" id="PS51401">
    <property type="entry name" value="CHORD"/>
    <property type="match status" value="2"/>
</dbReference>
<dbReference type="PROSITE" id="PS51203">
    <property type="entry name" value="CS"/>
    <property type="match status" value="1"/>
</dbReference>
<dbReference type="Pfam" id="PF04969">
    <property type="entry name" value="CS"/>
    <property type="match status" value="1"/>
</dbReference>
<keyword evidence="3" id="KW-0862">Zinc</keyword>
<feature type="domain" description="CHORD" evidence="5">
    <location>
        <begin position="151"/>
        <end position="216"/>
    </location>
</feature>
<keyword evidence="2" id="KW-0677">Repeat</keyword>
<dbReference type="GO" id="GO:0046872">
    <property type="term" value="F:metal ion binding"/>
    <property type="evidence" value="ECO:0007669"/>
    <property type="project" value="UniProtKB-KW"/>
</dbReference>